<feature type="compositionally biased region" description="Basic and acidic residues" evidence="1">
    <location>
        <begin position="1"/>
        <end position="11"/>
    </location>
</feature>
<proteinExistence type="predicted"/>
<keyword evidence="3" id="KW-0614">Plasmid</keyword>
<organism evidence="3">
    <name type="scientific">Streptomyces sp. FR1</name>
    <dbReference type="NCBI Taxonomy" id="349971"/>
    <lineage>
        <taxon>Bacteria</taxon>
        <taxon>Bacillati</taxon>
        <taxon>Actinomycetota</taxon>
        <taxon>Actinomycetes</taxon>
        <taxon>Kitasatosporales</taxon>
        <taxon>Streptomycetaceae</taxon>
        <taxon>Streptomyces</taxon>
    </lineage>
</organism>
<dbReference type="InterPro" id="IPR021235">
    <property type="entry name" value="DUF2637"/>
</dbReference>
<geneLocation type="plasmid" evidence="3">
    <name>pFRL3</name>
</geneLocation>
<feature type="transmembrane region" description="Helical" evidence="2">
    <location>
        <begin position="101"/>
        <end position="122"/>
    </location>
</feature>
<sequence>MSTPVETREPEVVEQPSHTAGPASADQHTAEHGAPEQPPAAVAPARQPVQKYAKWEIALAFFGVLVGTGVATIGLYSSFGALYNKAAQPASEGGWEWTDPWMLPVGIDSSILAFGIVNLLLIRVRRQLWWVKWVPRAGTVVTIYLNWEAANTVPAQIGHAALAALWVVFSEIAAHLYAAHIGEADGVRRMGKIRLSRWLVNPVTSFRIWKLMRRDEVTDFEQARAHHQEWMVYAQRLASKYQTRWWRRRATQEELAPFQLAKVGLSVDEALAVPLMEEVREQQRLGAAAFQRAEAEIQKVEADVQTLHAKIQAEVRRIQVEGELKIAKAAAEREARAEIQKAEAAFQLAEAERQAELELVQERARARAAELVQEAERRQAMAQIETEKSQAAWAVEHQRLRNAAREEERRAEVESQRRAAQEAADLKEATAEQERRAAEHETARLKAEEEAAESAARAAERRTEQLNAELEAQRAREEIAASELRTAKASEEAAERKARAAEYEARASEAFSYAKLSVAEWQALRVASMIRARGEDEVKVEVVKSELDVSTGTAHDRIQRALRILDDPQASELLPVPA</sequence>
<dbReference type="Pfam" id="PF10935">
    <property type="entry name" value="DUF2637"/>
    <property type="match status" value="1"/>
</dbReference>
<evidence type="ECO:0000313" key="3">
    <source>
        <dbReference type="EMBL" id="AHE39095.1"/>
    </source>
</evidence>
<protein>
    <recommendedName>
        <fullName evidence="4">DUF2637 domain-containing protein</fullName>
    </recommendedName>
</protein>
<reference evidence="3" key="1">
    <citation type="submission" date="2013-09" db="EMBL/GenBank/DDBJ databases">
        <title>Complete nucleotide sequence of Streptomyces linear plasmid pFRL3.</title>
        <authorList>
            <person name="Chen Z."/>
            <person name="Fang P."/>
            <person name="Qin Z."/>
        </authorList>
    </citation>
    <scope>NUCLEOTIDE SEQUENCE</scope>
    <source>
        <plasmid evidence="3">pFRL3</plasmid>
    </source>
</reference>
<feature type="transmembrane region" description="Helical" evidence="2">
    <location>
        <begin position="57"/>
        <end position="81"/>
    </location>
</feature>
<feature type="compositionally biased region" description="Basic and acidic residues" evidence="1">
    <location>
        <begin position="404"/>
        <end position="449"/>
    </location>
</feature>
<keyword evidence="2" id="KW-0472">Membrane</keyword>
<feature type="region of interest" description="Disordered" evidence="1">
    <location>
        <begin position="404"/>
        <end position="462"/>
    </location>
</feature>
<keyword evidence="2" id="KW-1133">Transmembrane helix</keyword>
<dbReference type="AlphaFoldDB" id="V9Z0I3"/>
<feature type="region of interest" description="Disordered" evidence="1">
    <location>
        <begin position="1"/>
        <end position="45"/>
    </location>
</feature>
<evidence type="ECO:0008006" key="4">
    <source>
        <dbReference type="Google" id="ProtNLM"/>
    </source>
</evidence>
<keyword evidence="2" id="KW-0812">Transmembrane</keyword>
<evidence type="ECO:0000256" key="1">
    <source>
        <dbReference type="SAM" id="MobiDB-lite"/>
    </source>
</evidence>
<evidence type="ECO:0000256" key="2">
    <source>
        <dbReference type="SAM" id="Phobius"/>
    </source>
</evidence>
<dbReference type="EMBL" id="KF602048">
    <property type="protein sequence ID" value="AHE39095.1"/>
    <property type="molecule type" value="Genomic_DNA"/>
</dbReference>
<name>V9Z0I3_9ACTN</name>
<accession>V9Z0I3</accession>
<gene>
    <name evidence="3" type="ORF">pFRL3_318</name>
</gene>
<dbReference type="RefSeq" id="WP_024126476.1">
    <property type="nucleotide sequence ID" value="NC_023283.1"/>
</dbReference>